<keyword evidence="2" id="KW-0732">Signal</keyword>
<feature type="region of interest" description="Disordered" evidence="1">
    <location>
        <begin position="37"/>
        <end position="61"/>
    </location>
</feature>
<organism evidence="3 4">
    <name type="scientific">Eggerthella lenta</name>
    <name type="common">Eubacterium lentum</name>
    <dbReference type="NCBI Taxonomy" id="84112"/>
    <lineage>
        <taxon>Bacteria</taxon>
        <taxon>Bacillati</taxon>
        <taxon>Actinomycetota</taxon>
        <taxon>Coriobacteriia</taxon>
        <taxon>Eggerthellales</taxon>
        <taxon>Eggerthellaceae</taxon>
        <taxon>Eggerthella</taxon>
    </lineage>
</organism>
<evidence type="ECO:0000313" key="3">
    <source>
        <dbReference type="EMBL" id="RDB78785.1"/>
    </source>
</evidence>
<reference evidence="3 4" key="1">
    <citation type="journal article" date="2018" name="Elife">
        <title>Discovery and characterization of a prevalent human gut bacterial enzyme sufficient for the inactivation of a family of plant toxins.</title>
        <authorList>
            <person name="Koppel N."/>
            <person name="Bisanz J.E."/>
            <person name="Pandelia M.E."/>
            <person name="Turnbaugh P.J."/>
            <person name="Balskus E.P."/>
        </authorList>
    </citation>
    <scope>NUCLEOTIDE SEQUENCE [LARGE SCALE GENOMIC DNA]</scope>
    <source>
        <strain evidence="3 4">MR1 #12</strain>
    </source>
</reference>
<protein>
    <recommendedName>
        <fullName evidence="5">Lipoprotein</fullName>
    </recommendedName>
</protein>
<dbReference type="EMBL" id="PPTX01000014">
    <property type="protein sequence ID" value="RDB78785.1"/>
    <property type="molecule type" value="Genomic_DNA"/>
</dbReference>
<evidence type="ECO:0000256" key="1">
    <source>
        <dbReference type="SAM" id="MobiDB-lite"/>
    </source>
</evidence>
<gene>
    <name evidence="3" type="ORF">C1872_09900</name>
</gene>
<comment type="caution">
    <text evidence="3">The sequence shown here is derived from an EMBL/GenBank/DDBJ whole genome shotgun (WGS) entry which is preliminary data.</text>
</comment>
<feature type="compositionally biased region" description="Low complexity" evidence="1">
    <location>
        <begin position="45"/>
        <end position="61"/>
    </location>
</feature>
<dbReference type="Proteomes" id="UP000253752">
    <property type="component" value="Unassembled WGS sequence"/>
</dbReference>
<dbReference type="RefSeq" id="WP_114516538.1">
    <property type="nucleotide sequence ID" value="NZ_CP089333.1"/>
</dbReference>
<evidence type="ECO:0008006" key="5">
    <source>
        <dbReference type="Google" id="ProtNLM"/>
    </source>
</evidence>
<feature type="signal peptide" evidence="2">
    <location>
        <begin position="1"/>
        <end position="33"/>
    </location>
</feature>
<evidence type="ECO:0000256" key="2">
    <source>
        <dbReference type="SAM" id="SignalP"/>
    </source>
</evidence>
<feature type="chain" id="PRO_5016736653" description="Lipoprotein" evidence="2">
    <location>
        <begin position="34"/>
        <end position="241"/>
    </location>
</feature>
<dbReference type="AlphaFoldDB" id="A0A369MQE4"/>
<accession>A0A369MQE4</accession>
<proteinExistence type="predicted"/>
<evidence type="ECO:0000313" key="4">
    <source>
        <dbReference type="Proteomes" id="UP000253752"/>
    </source>
</evidence>
<sequence>MRKNGKRGKVIAVAAAGALVVLLASTIARCAAAGPAGAGQGAGGSAPEQAQQQAGPAEAAASTLEAAAGTSWVAEDGSGATLQVTDRSLVESATDGTVSALAYSAADEAEADGQAIVTLTLEDGSAATLIVTLEDGEPAAVASDAFSAAPSYVASEGGGGPFEVTGLDERYLELVGGDEDALRAAIGAYAARRSPQASSASFDGEVFLDLASGMVSATFHLDDNASTIVTVQWAGGAFTVL</sequence>
<name>A0A369MQE4_EGGLN</name>